<name>A0ABP7F2Q4_9MICO</name>
<comment type="caution">
    <text evidence="1">The sequence shown here is derived from an EMBL/GenBank/DDBJ whole genome shotgun (WGS) entry which is preliminary data.</text>
</comment>
<dbReference type="EMBL" id="BAABAE010000001">
    <property type="protein sequence ID" value="GAA3730356.1"/>
    <property type="molecule type" value="Genomic_DNA"/>
</dbReference>
<accession>A0ABP7F2Q4</accession>
<reference evidence="2" key="1">
    <citation type="journal article" date="2019" name="Int. J. Syst. Evol. Microbiol.">
        <title>The Global Catalogue of Microorganisms (GCM) 10K type strain sequencing project: providing services to taxonomists for standard genome sequencing and annotation.</title>
        <authorList>
            <consortium name="The Broad Institute Genomics Platform"/>
            <consortium name="The Broad Institute Genome Sequencing Center for Infectious Disease"/>
            <person name="Wu L."/>
            <person name="Ma J."/>
        </authorList>
    </citation>
    <scope>NUCLEOTIDE SEQUENCE [LARGE SCALE GENOMIC DNA]</scope>
    <source>
        <strain evidence="2">JCM 16949</strain>
    </source>
</reference>
<evidence type="ECO:0000313" key="2">
    <source>
        <dbReference type="Proteomes" id="UP001501004"/>
    </source>
</evidence>
<organism evidence="1 2">
    <name type="scientific">Leifsonella bigeumensis</name>
    <dbReference type="NCBI Taxonomy" id="433643"/>
    <lineage>
        <taxon>Bacteria</taxon>
        <taxon>Bacillati</taxon>
        <taxon>Actinomycetota</taxon>
        <taxon>Actinomycetes</taxon>
        <taxon>Micrococcales</taxon>
        <taxon>Microbacteriaceae</taxon>
        <taxon>Leifsonella</taxon>
    </lineage>
</organism>
<proteinExistence type="predicted"/>
<dbReference type="Proteomes" id="UP001501004">
    <property type="component" value="Unassembled WGS sequence"/>
</dbReference>
<protein>
    <submittedName>
        <fullName evidence="1">Uncharacterized protein</fullName>
    </submittedName>
</protein>
<gene>
    <name evidence="1" type="ORF">GCM10022239_03690</name>
</gene>
<keyword evidence="2" id="KW-1185">Reference proteome</keyword>
<evidence type="ECO:0000313" key="1">
    <source>
        <dbReference type="EMBL" id="GAA3730356.1"/>
    </source>
</evidence>
<sequence length="90" mass="9842">MVLRTVPVTLPEPVWGRLASIADRRGVKVADLIADAVQAVVSAPNHDVRAHLVPVMLPPVEDRLAELNRELNAARASGWHVPRRDRKAAS</sequence>